<dbReference type="Proteomes" id="UP000681967">
    <property type="component" value="Unassembled WGS sequence"/>
</dbReference>
<dbReference type="AlphaFoldDB" id="A0A8S2U3S7"/>
<evidence type="ECO:0000256" key="1">
    <source>
        <dbReference type="SAM" id="MobiDB-lite"/>
    </source>
</evidence>
<evidence type="ECO:0000313" key="2">
    <source>
        <dbReference type="EMBL" id="CAF4323485.1"/>
    </source>
</evidence>
<feature type="compositionally biased region" description="Polar residues" evidence="1">
    <location>
        <begin position="33"/>
        <end position="44"/>
    </location>
</feature>
<feature type="non-terminal residue" evidence="2">
    <location>
        <position position="78"/>
    </location>
</feature>
<reference evidence="2" key="1">
    <citation type="submission" date="2021-02" db="EMBL/GenBank/DDBJ databases">
        <authorList>
            <person name="Nowell W R."/>
        </authorList>
    </citation>
    <scope>NUCLEOTIDE SEQUENCE</scope>
</reference>
<protein>
    <submittedName>
        <fullName evidence="2">Uncharacterized protein</fullName>
    </submittedName>
</protein>
<comment type="caution">
    <text evidence="2">The sequence shown here is derived from an EMBL/GenBank/DDBJ whole genome shotgun (WGS) entry which is preliminary data.</text>
</comment>
<accession>A0A8S2U3S7</accession>
<name>A0A8S2U3S7_9BILA</name>
<dbReference type="EMBL" id="CAJOBH010039990">
    <property type="protein sequence ID" value="CAF4323485.1"/>
    <property type="molecule type" value="Genomic_DNA"/>
</dbReference>
<sequence>MERKNHPDDNDLFNTLFPSTGDERSKPMHRPKTSTTGGMQSTLGNMPESMDNVERIDKPLPLPYQDEDLKEYTFAKFA</sequence>
<feature type="region of interest" description="Disordered" evidence="1">
    <location>
        <begin position="1"/>
        <end position="50"/>
    </location>
</feature>
<gene>
    <name evidence="2" type="ORF">BYL167_LOCUS28375</name>
</gene>
<proteinExistence type="predicted"/>
<evidence type="ECO:0000313" key="3">
    <source>
        <dbReference type="Proteomes" id="UP000681967"/>
    </source>
</evidence>
<organism evidence="2 3">
    <name type="scientific">Rotaria magnacalcarata</name>
    <dbReference type="NCBI Taxonomy" id="392030"/>
    <lineage>
        <taxon>Eukaryota</taxon>
        <taxon>Metazoa</taxon>
        <taxon>Spiralia</taxon>
        <taxon>Gnathifera</taxon>
        <taxon>Rotifera</taxon>
        <taxon>Eurotatoria</taxon>
        <taxon>Bdelloidea</taxon>
        <taxon>Philodinida</taxon>
        <taxon>Philodinidae</taxon>
        <taxon>Rotaria</taxon>
    </lineage>
</organism>